<organism evidence="6 7">
    <name type="scientific">Dyadobacter frigoris</name>
    <dbReference type="NCBI Taxonomy" id="2576211"/>
    <lineage>
        <taxon>Bacteria</taxon>
        <taxon>Pseudomonadati</taxon>
        <taxon>Bacteroidota</taxon>
        <taxon>Cytophagia</taxon>
        <taxon>Cytophagales</taxon>
        <taxon>Spirosomataceae</taxon>
        <taxon>Dyadobacter</taxon>
    </lineage>
</organism>
<feature type="region of interest" description="Disordered" evidence="3">
    <location>
        <begin position="595"/>
        <end position="621"/>
    </location>
</feature>
<reference evidence="6 7" key="1">
    <citation type="submission" date="2019-05" db="EMBL/GenBank/DDBJ databases">
        <title>Dyadobacter AR-3-8 sp. nov., isolated from arctic soil.</title>
        <authorList>
            <person name="Chaudhary D.K."/>
        </authorList>
    </citation>
    <scope>NUCLEOTIDE SEQUENCE [LARGE SCALE GENOMIC DNA]</scope>
    <source>
        <strain evidence="6 7">AR-3-8</strain>
    </source>
</reference>
<feature type="binding site" evidence="2">
    <location>
        <position position="371"/>
    </location>
    <ligand>
        <name>Zn(2+)</name>
        <dbReference type="ChEBI" id="CHEBI:29105"/>
        <note>catalytic</note>
    </ligand>
</feature>
<comment type="cofactor">
    <cofactor evidence="2">
        <name>Zn(2+)</name>
        <dbReference type="ChEBI" id="CHEBI:29105"/>
    </cofactor>
    <text evidence="2">Binds 1 zinc ion per subunit.</text>
</comment>
<dbReference type="GO" id="GO:0008237">
    <property type="term" value="F:metallopeptidase activity"/>
    <property type="evidence" value="ECO:0007669"/>
    <property type="project" value="InterPro"/>
</dbReference>
<dbReference type="Gene3D" id="1.10.390.10">
    <property type="entry name" value="Neutral Protease Domain 2"/>
    <property type="match status" value="1"/>
</dbReference>
<evidence type="ECO:0000256" key="4">
    <source>
        <dbReference type="SAM" id="SignalP"/>
    </source>
</evidence>
<dbReference type="PANTHER" id="PTHR45726">
    <property type="entry name" value="LEUKOTRIENE A-4 HYDROLASE"/>
    <property type="match status" value="1"/>
</dbReference>
<feature type="domain" description="Peptidase M1 membrane alanine aminopeptidase" evidence="5">
    <location>
        <begin position="337"/>
        <end position="488"/>
    </location>
</feature>
<dbReference type="RefSeq" id="WP_137340796.1">
    <property type="nucleotide sequence ID" value="NZ_BSQH01000003.1"/>
</dbReference>
<feature type="chain" id="PRO_5020322460" evidence="4">
    <location>
        <begin position="20"/>
        <end position="621"/>
    </location>
</feature>
<feature type="compositionally biased region" description="Basic and acidic residues" evidence="3">
    <location>
        <begin position="612"/>
        <end position="621"/>
    </location>
</feature>
<sequence length="621" mass="71674">MNRLLFVFMAGLISTATFAQSDRWQQRVKYQMNVDFDVTKHQYKGVQKLVYSNNSPDTLTKVFYHLYMNAFQPGSQMDVRSRMISDPDPRVKDRISKLSPNEIGYEKIISLKQNGKPLKYQVVGTILEVTLNEKILPKSQHTFDMEFEAQVPIQIRRNGRNNSEGIDYSVAQWYPKLCEYDYEGWHANPYIAREFYGVWGDFDVKITLDASYMVAATGYLQNPDKIGYGYSKKDVPHKAGEKLTWHFIAPEVHDFMWAADRDYKHDVVKVDDNLDLHFFYQTDTLANVWKEMEPLAVESFKIMNQKFGRYPYKQYSIIQGGDGGMEYPMATLITGHSNLSGLVSVAVHESIHSWFQGLLGTNESKYSWMDEGFTTYAQNLVLAELFQSKTDPMRGTTASYRNLVKSGLEEPMTTHADHYNTNRAYSIASYSKGAVFLNQLGYIIGKDKLESGMKRYFNEWKYKHPNPTDLKRIMEKESGLELDWYWEDFIGTTKTIDYGIKEVVSNAGKTDVVIERIGQMPMPLDVVISYKDGSQENFYIPLEMMRGEKAEKLYSKTTLLSDWGWTYPEYTFTIDRAMTDVDRIVIDPSGRMADVNPENNTYPSLPKVAPRLKGEKVNEVR</sequence>
<dbReference type="InterPro" id="IPR014782">
    <property type="entry name" value="Peptidase_M1_dom"/>
</dbReference>
<dbReference type="AlphaFoldDB" id="A0A4U6D2X5"/>
<dbReference type="InterPro" id="IPR034015">
    <property type="entry name" value="M1_LTA4H"/>
</dbReference>
<evidence type="ECO:0000313" key="6">
    <source>
        <dbReference type="EMBL" id="TKT91649.1"/>
    </source>
</evidence>
<feature type="active site" description="Proton donor" evidence="1">
    <location>
        <position position="430"/>
    </location>
</feature>
<feature type="binding site" evidence="2">
    <location>
        <position position="352"/>
    </location>
    <ligand>
        <name>Zn(2+)</name>
        <dbReference type="ChEBI" id="CHEBI:29105"/>
        <note>catalytic</note>
    </ligand>
</feature>
<proteinExistence type="predicted"/>
<evidence type="ECO:0000259" key="5">
    <source>
        <dbReference type="Pfam" id="PF01433"/>
    </source>
</evidence>
<name>A0A4U6D2X5_9BACT</name>
<keyword evidence="2" id="KW-0862">Zinc</keyword>
<evidence type="ECO:0000256" key="3">
    <source>
        <dbReference type="SAM" id="MobiDB-lite"/>
    </source>
</evidence>
<protein>
    <submittedName>
        <fullName evidence="6">M1 family metallopeptidase</fullName>
    </submittedName>
</protein>
<dbReference type="OrthoDB" id="9814383at2"/>
<feature type="active site" description="Proton acceptor" evidence="1">
    <location>
        <position position="349"/>
    </location>
</feature>
<dbReference type="Pfam" id="PF01433">
    <property type="entry name" value="Peptidase_M1"/>
    <property type="match status" value="1"/>
</dbReference>
<dbReference type="GO" id="GO:0008270">
    <property type="term" value="F:zinc ion binding"/>
    <property type="evidence" value="ECO:0007669"/>
    <property type="project" value="InterPro"/>
</dbReference>
<dbReference type="PANTHER" id="PTHR45726:SF3">
    <property type="entry name" value="LEUKOTRIENE A-4 HYDROLASE"/>
    <property type="match status" value="1"/>
</dbReference>
<evidence type="ECO:0000256" key="1">
    <source>
        <dbReference type="PIRSR" id="PIRSR634015-1"/>
    </source>
</evidence>
<feature type="signal peptide" evidence="4">
    <location>
        <begin position="1"/>
        <end position="19"/>
    </location>
</feature>
<keyword evidence="2" id="KW-0479">Metal-binding</keyword>
<dbReference type="InterPro" id="IPR027268">
    <property type="entry name" value="Peptidase_M4/M1_CTD_sf"/>
</dbReference>
<dbReference type="CDD" id="cd09604">
    <property type="entry name" value="M1_APN_like"/>
    <property type="match status" value="1"/>
</dbReference>
<evidence type="ECO:0000313" key="7">
    <source>
        <dbReference type="Proteomes" id="UP000304900"/>
    </source>
</evidence>
<dbReference type="EMBL" id="SZVO01000006">
    <property type="protein sequence ID" value="TKT91649.1"/>
    <property type="molecule type" value="Genomic_DNA"/>
</dbReference>
<comment type="caution">
    <text evidence="6">The sequence shown here is derived from an EMBL/GenBank/DDBJ whole genome shotgun (WGS) entry which is preliminary data.</text>
</comment>
<evidence type="ECO:0000256" key="2">
    <source>
        <dbReference type="PIRSR" id="PIRSR634015-3"/>
    </source>
</evidence>
<dbReference type="SUPFAM" id="SSF55486">
    <property type="entry name" value="Metalloproteases ('zincins'), catalytic domain"/>
    <property type="match status" value="1"/>
</dbReference>
<feature type="binding site" evidence="2">
    <location>
        <position position="348"/>
    </location>
    <ligand>
        <name>Zn(2+)</name>
        <dbReference type="ChEBI" id="CHEBI:29105"/>
        <note>catalytic</note>
    </ligand>
</feature>
<gene>
    <name evidence="6" type="ORF">FDK13_14895</name>
</gene>
<accession>A0A4U6D2X5</accession>
<keyword evidence="4" id="KW-0732">Signal</keyword>
<keyword evidence="7" id="KW-1185">Reference proteome</keyword>
<dbReference type="Proteomes" id="UP000304900">
    <property type="component" value="Unassembled WGS sequence"/>
</dbReference>